<evidence type="ECO:0000313" key="1">
    <source>
        <dbReference type="EMBL" id="CAI4030351.1"/>
    </source>
</evidence>
<name>A0AA86T275_9BACT</name>
<dbReference type="Proteomes" id="UP001179121">
    <property type="component" value="Chromosome"/>
</dbReference>
<protein>
    <submittedName>
        <fullName evidence="1">Uncharacterized protein</fullName>
    </submittedName>
</protein>
<dbReference type="EMBL" id="OX365700">
    <property type="protein sequence ID" value="CAI4030351.1"/>
    <property type="molecule type" value="Genomic_DNA"/>
</dbReference>
<gene>
    <name evidence="1" type="ORF">DNFV4_00779</name>
</gene>
<accession>A0AA86T275</accession>
<dbReference type="KEGG" id="nti:DNFV4_00779"/>
<dbReference type="RefSeq" id="WP_289267342.1">
    <property type="nucleotide sequence ID" value="NZ_OX365700.1"/>
</dbReference>
<dbReference type="AlphaFoldDB" id="A0AA86T275"/>
<proteinExistence type="predicted"/>
<reference evidence="1" key="1">
    <citation type="submission" date="2022-10" db="EMBL/GenBank/DDBJ databases">
        <authorList>
            <person name="Koch H."/>
        </authorList>
    </citation>
    <scope>NUCLEOTIDE SEQUENCE</scope>
    <source>
        <strain evidence="1">DNF</strain>
    </source>
</reference>
<keyword evidence="2" id="KW-1185">Reference proteome</keyword>
<organism evidence="1 2">
    <name type="scientific">Nitrospira tepida</name>
    <dbReference type="NCBI Taxonomy" id="2973512"/>
    <lineage>
        <taxon>Bacteria</taxon>
        <taxon>Pseudomonadati</taxon>
        <taxon>Nitrospirota</taxon>
        <taxon>Nitrospiria</taxon>
        <taxon>Nitrospirales</taxon>
        <taxon>Nitrospiraceae</taxon>
        <taxon>Nitrospira</taxon>
    </lineage>
</organism>
<sequence length="288" mass="32507">MSGLPNESPFRWATHSPLLASWWISLAERLGVGERCDSFFQQAIALNSLNRVEQLGGQVDYLLFVLVRYWLPVVLPPSGRERLSKGDLDYWLESEQILKAAVARLRELKPLIELLTAQNPLGAPPAEGTESRQPAVEVDLARMLEGIAEAAGSYGGPDYTSVIKQFDPVPLRQSQPFKHNKKHSAELWVVFLLREHLRALGLGKDRYWPVVAEVCASAAIVQPSGQPYSADDLKSWWQKNWPRTYTQLEQGQATGDLTGAAYQHDYTWFQAWIAWQRARYPLAPGRRA</sequence>
<evidence type="ECO:0000313" key="2">
    <source>
        <dbReference type="Proteomes" id="UP001179121"/>
    </source>
</evidence>